<proteinExistence type="predicted"/>
<comment type="caution">
    <text evidence="2">The sequence shown here is derived from an EMBL/GenBank/DDBJ whole genome shotgun (WGS) entry which is preliminary data.</text>
</comment>
<dbReference type="EMBL" id="NGKU01000001">
    <property type="protein sequence ID" value="OTN75033.1"/>
    <property type="molecule type" value="Genomic_DNA"/>
</dbReference>
<sequence length="195" mass="21796">MERVQFIKELAAELSYKTKPSEIHQLIDYYDEMIDDLIEEGLSEEEAVTRLGNPKDLIKALQTEEEIVVEIPRRFHPLLYVILILGFPLWGSLLLAAILLMLSVLLVLWCGPLTTGLMGIATLLGGIASVVLSPLLTADGLFLLFSQLGAGLFLFGFGLLCLLATYRMSHLFSRLSMACLLWPKQLLTNYRKKGI</sequence>
<feature type="transmembrane region" description="Helical" evidence="1">
    <location>
        <begin position="116"/>
        <end position="136"/>
    </location>
</feature>
<feature type="transmembrane region" description="Helical" evidence="1">
    <location>
        <begin position="78"/>
        <end position="109"/>
    </location>
</feature>
<evidence type="ECO:0000313" key="3">
    <source>
        <dbReference type="Proteomes" id="UP000195043"/>
    </source>
</evidence>
<evidence type="ECO:0008006" key="4">
    <source>
        <dbReference type="Google" id="ProtNLM"/>
    </source>
</evidence>
<keyword evidence="1" id="KW-0812">Transmembrane</keyword>
<name>A0A242A349_9ENTE</name>
<protein>
    <recommendedName>
        <fullName evidence="4">DUF1700 domain-containing protein</fullName>
    </recommendedName>
</protein>
<evidence type="ECO:0000256" key="1">
    <source>
        <dbReference type="SAM" id="Phobius"/>
    </source>
</evidence>
<dbReference type="Pfam" id="PF22564">
    <property type="entry name" value="HAAS"/>
    <property type="match status" value="1"/>
</dbReference>
<dbReference type="Proteomes" id="UP000195043">
    <property type="component" value="Unassembled WGS sequence"/>
</dbReference>
<organism evidence="2 3">
    <name type="scientific">Candidatus Enterococcus testudinis</name>
    <dbReference type="NCBI Taxonomy" id="1834191"/>
    <lineage>
        <taxon>Bacteria</taxon>
        <taxon>Bacillati</taxon>
        <taxon>Bacillota</taxon>
        <taxon>Bacilli</taxon>
        <taxon>Lactobacillales</taxon>
        <taxon>Enterococcaceae</taxon>
        <taxon>Enterococcus</taxon>
    </lineage>
</organism>
<gene>
    <name evidence="2" type="ORF">A5886_000077</name>
</gene>
<dbReference type="STRING" id="1834191.A5886_000077"/>
<evidence type="ECO:0000313" key="2">
    <source>
        <dbReference type="EMBL" id="OTN75033.1"/>
    </source>
</evidence>
<dbReference type="RefSeq" id="WP_086273136.1">
    <property type="nucleotide sequence ID" value="NZ_NGKU01000001.1"/>
</dbReference>
<keyword evidence="1" id="KW-1133">Transmembrane helix</keyword>
<dbReference type="AlphaFoldDB" id="A0A242A349"/>
<keyword evidence="1" id="KW-0472">Membrane</keyword>
<reference evidence="2 3" key="1">
    <citation type="submission" date="2017-05" db="EMBL/GenBank/DDBJ databases">
        <title>The Genome Sequence of Enterococcus sp. 8G7_MSG3316.</title>
        <authorList>
            <consortium name="The Broad Institute Genomics Platform"/>
            <consortium name="The Broad Institute Genomic Center for Infectious Diseases"/>
            <person name="Earl A."/>
            <person name="Manson A."/>
            <person name="Schwartman J."/>
            <person name="Gilmore M."/>
            <person name="Abouelleil A."/>
            <person name="Cao P."/>
            <person name="Chapman S."/>
            <person name="Cusick C."/>
            <person name="Shea T."/>
            <person name="Young S."/>
            <person name="Neafsey D."/>
            <person name="Nusbaum C."/>
            <person name="Birren B."/>
        </authorList>
    </citation>
    <scope>NUCLEOTIDE SEQUENCE [LARGE SCALE GENOMIC DNA]</scope>
    <source>
        <strain evidence="2 3">8G7_MSG3316</strain>
    </source>
</reference>
<accession>A0A242A349</accession>
<dbReference type="OrthoDB" id="9804829at2"/>
<feature type="transmembrane region" description="Helical" evidence="1">
    <location>
        <begin position="142"/>
        <end position="166"/>
    </location>
</feature>
<keyword evidence="3" id="KW-1185">Reference proteome</keyword>